<accession>A0A3B1C7T9</accession>
<proteinExistence type="predicted"/>
<dbReference type="GO" id="GO:0004553">
    <property type="term" value="F:hydrolase activity, hydrolyzing O-glycosyl compounds"/>
    <property type="evidence" value="ECO:0007669"/>
    <property type="project" value="InterPro"/>
</dbReference>
<feature type="domain" description="Glycoside hydrolase family 13 N-terminal" evidence="1">
    <location>
        <begin position="29"/>
        <end position="75"/>
    </location>
</feature>
<evidence type="ECO:0000259" key="1">
    <source>
        <dbReference type="Pfam" id="PF02922"/>
    </source>
</evidence>
<organism evidence="2">
    <name type="scientific">hydrothermal vent metagenome</name>
    <dbReference type="NCBI Taxonomy" id="652676"/>
    <lineage>
        <taxon>unclassified sequences</taxon>
        <taxon>metagenomes</taxon>
        <taxon>ecological metagenomes</taxon>
    </lineage>
</organism>
<gene>
    <name evidence="2" type="ORF">MNBD_IGNAVI01-2612</name>
</gene>
<protein>
    <recommendedName>
        <fullName evidence="1">Glycoside hydrolase family 13 N-terminal domain-containing protein</fullName>
    </recommendedName>
</protein>
<dbReference type="EMBL" id="UOGD01000270">
    <property type="protein sequence ID" value="VAX24212.1"/>
    <property type="molecule type" value="Genomic_DNA"/>
</dbReference>
<dbReference type="SUPFAM" id="SSF81296">
    <property type="entry name" value="E set domains"/>
    <property type="match status" value="1"/>
</dbReference>
<dbReference type="CDD" id="cd07184">
    <property type="entry name" value="E_set_Isoamylase_like_N"/>
    <property type="match status" value="1"/>
</dbReference>
<dbReference type="Gene3D" id="2.60.40.10">
    <property type="entry name" value="Immunoglobulins"/>
    <property type="match status" value="1"/>
</dbReference>
<evidence type="ECO:0000313" key="2">
    <source>
        <dbReference type="EMBL" id="VAX24212.1"/>
    </source>
</evidence>
<dbReference type="InterPro" id="IPR013783">
    <property type="entry name" value="Ig-like_fold"/>
</dbReference>
<name>A0A3B1C7T9_9ZZZZ</name>
<reference evidence="2" key="1">
    <citation type="submission" date="2018-06" db="EMBL/GenBank/DDBJ databases">
        <authorList>
            <person name="Zhirakovskaya E."/>
        </authorList>
    </citation>
    <scope>NUCLEOTIDE SEQUENCE</scope>
</reference>
<dbReference type="AlphaFoldDB" id="A0A3B1C7T9"/>
<dbReference type="InterPro" id="IPR004193">
    <property type="entry name" value="Glyco_hydro_13_N"/>
</dbReference>
<dbReference type="InterPro" id="IPR014756">
    <property type="entry name" value="Ig_E-set"/>
</dbReference>
<dbReference type="GO" id="GO:0005975">
    <property type="term" value="P:carbohydrate metabolic process"/>
    <property type="evidence" value="ECO:0007669"/>
    <property type="project" value="InterPro"/>
</dbReference>
<sequence length="103" mass="11842">MSMRKKYLKNQNECTITFTIPKSIGDKYKKISVVGEFNDWDQNAHQFKKTNSKGTYSVSVRVPVGGEYQFRYVADGIHWFNEEKADKQIAVPFGDSENSVVKI</sequence>
<dbReference type="Pfam" id="PF02922">
    <property type="entry name" value="CBM_48"/>
    <property type="match status" value="1"/>
</dbReference>